<protein>
    <submittedName>
        <fullName evidence="1">Uncharacterized protein</fullName>
    </submittedName>
</protein>
<accession>A0A0F9MG16</accession>
<dbReference type="AlphaFoldDB" id="A0A0F9MG16"/>
<sequence>MKRFKEFRQGDWRVIVYDDEYVFSGPEHFAAFYPGKCAEYIDKLILKRLGAGWELSIVSALPGKWHIPRSLVSDVERHVRKTYYWTEGEG</sequence>
<name>A0A0F9MG16_9ZZZZ</name>
<proteinExistence type="predicted"/>
<dbReference type="EMBL" id="LAZR01010226">
    <property type="protein sequence ID" value="KKM68107.1"/>
    <property type="molecule type" value="Genomic_DNA"/>
</dbReference>
<comment type="caution">
    <text evidence="1">The sequence shown here is derived from an EMBL/GenBank/DDBJ whole genome shotgun (WGS) entry which is preliminary data.</text>
</comment>
<organism evidence="1">
    <name type="scientific">marine sediment metagenome</name>
    <dbReference type="NCBI Taxonomy" id="412755"/>
    <lineage>
        <taxon>unclassified sequences</taxon>
        <taxon>metagenomes</taxon>
        <taxon>ecological metagenomes</taxon>
    </lineage>
</organism>
<reference evidence="1" key="1">
    <citation type="journal article" date="2015" name="Nature">
        <title>Complex archaea that bridge the gap between prokaryotes and eukaryotes.</title>
        <authorList>
            <person name="Spang A."/>
            <person name="Saw J.H."/>
            <person name="Jorgensen S.L."/>
            <person name="Zaremba-Niedzwiedzka K."/>
            <person name="Martijn J."/>
            <person name="Lind A.E."/>
            <person name="van Eijk R."/>
            <person name="Schleper C."/>
            <person name="Guy L."/>
            <person name="Ettema T.J."/>
        </authorList>
    </citation>
    <scope>NUCLEOTIDE SEQUENCE</scope>
</reference>
<evidence type="ECO:0000313" key="1">
    <source>
        <dbReference type="EMBL" id="KKM68107.1"/>
    </source>
</evidence>
<gene>
    <name evidence="1" type="ORF">LCGC14_1464210</name>
</gene>